<keyword evidence="1" id="KW-0812">Transmembrane</keyword>
<evidence type="ECO:0000313" key="2">
    <source>
        <dbReference type="EMBL" id="CAD8138715.1"/>
    </source>
</evidence>
<keyword evidence="1" id="KW-0472">Membrane</keyword>
<comment type="caution">
    <text evidence="2">The sequence shown here is derived from an EMBL/GenBank/DDBJ whole genome shotgun (WGS) entry which is preliminary data.</text>
</comment>
<evidence type="ECO:0000256" key="1">
    <source>
        <dbReference type="SAM" id="Phobius"/>
    </source>
</evidence>
<dbReference type="EMBL" id="CAJJDP010000009">
    <property type="protein sequence ID" value="CAD8138715.1"/>
    <property type="molecule type" value="Genomic_DNA"/>
</dbReference>
<feature type="transmembrane region" description="Helical" evidence="1">
    <location>
        <begin position="6"/>
        <end position="31"/>
    </location>
</feature>
<keyword evidence="4" id="KW-1185">Reference proteome</keyword>
<dbReference type="OrthoDB" id="325070at2759"/>
<dbReference type="Proteomes" id="UP000683925">
    <property type="component" value="Unassembled WGS sequence"/>
</dbReference>
<sequence length="123" mass="14062">MVREIGIIGYYIMMLRFFCSIFQVLVVQLYICFEKQAIQYKKALIMFGIAACIYNLIILVGEGEINFVTILVLSISIIIMAISGLIFIYVLNQIFEGRFSVKVNQVFGMANVFNFGLLFPCNF</sequence>
<proteinExistence type="predicted"/>
<evidence type="ECO:0000313" key="4">
    <source>
        <dbReference type="Proteomes" id="UP000683925"/>
    </source>
</evidence>
<evidence type="ECO:0000313" key="3">
    <source>
        <dbReference type="EMBL" id="CAD8138717.1"/>
    </source>
</evidence>
<organism evidence="2 4">
    <name type="scientific">Paramecium octaurelia</name>
    <dbReference type="NCBI Taxonomy" id="43137"/>
    <lineage>
        <taxon>Eukaryota</taxon>
        <taxon>Sar</taxon>
        <taxon>Alveolata</taxon>
        <taxon>Ciliophora</taxon>
        <taxon>Intramacronucleata</taxon>
        <taxon>Oligohymenophorea</taxon>
        <taxon>Peniculida</taxon>
        <taxon>Parameciidae</taxon>
        <taxon>Paramecium</taxon>
    </lineage>
</organism>
<dbReference type="AlphaFoldDB" id="A0A8S1SEK0"/>
<keyword evidence="1" id="KW-1133">Transmembrane helix</keyword>
<dbReference type="EMBL" id="CAJJDP010000009">
    <property type="protein sequence ID" value="CAD8138717.1"/>
    <property type="molecule type" value="Genomic_DNA"/>
</dbReference>
<name>A0A8S1SEK0_PAROT</name>
<feature type="transmembrane region" description="Helical" evidence="1">
    <location>
        <begin position="43"/>
        <end position="61"/>
    </location>
</feature>
<gene>
    <name evidence="2" type="ORF">POCTA_138.1.T0100032</name>
    <name evidence="3" type="ORF">POCTA_138.1.T0100033</name>
</gene>
<protein>
    <submittedName>
        <fullName evidence="2">Uncharacterized protein</fullName>
    </submittedName>
</protein>
<accession>A0A8S1SEK0</accession>
<reference evidence="2" key="1">
    <citation type="submission" date="2021-01" db="EMBL/GenBank/DDBJ databases">
        <authorList>
            <consortium name="Genoscope - CEA"/>
            <person name="William W."/>
        </authorList>
    </citation>
    <scope>NUCLEOTIDE SEQUENCE</scope>
</reference>
<feature type="transmembrane region" description="Helical" evidence="1">
    <location>
        <begin position="67"/>
        <end position="91"/>
    </location>
</feature>